<dbReference type="Proteomes" id="UP001497680">
    <property type="component" value="Unassembled WGS sequence"/>
</dbReference>
<comment type="caution">
    <text evidence="1">The sequence shown here is derived from an EMBL/GenBank/DDBJ whole genome shotgun (WGS) entry which is preliminary data.</text>
</comment>
<reference evidence="1 2" key="1">
    <citation type="journal article" date="2022" name="New Phytol.">
        <title>Ecological generalism drives hyperdiversity of secondary metabolite gene clusters in xylarialean endophytes.</title>
        <authorList>
            <person name="Franco M.E.E."/>
            <person name="Wisecaver J.H."/>
            <person name="Arnold A.E."/>
            <person name="Ju Y.M."/>
            <person name="Slot J.C."/>
            <person name="Ahrendt S."/>
            <person name="Moore L.P."/>
            <person name="Eastman K.E."/>
            <person name="Scott K."/>
            <person name="Konkel Z."/>
            <person name="Mondo S.J."/>
            <person name="Kuo A."/>
            <person name="Hayes R.D."/>
            <person name="Haridas S."/>
            <person name="Andreopoulos B."/>
            <person name="Riley R."/>
            <person name="LaButti K."/>
            <person name="Pangilinan J."/>
            <person name="Lipzen A."/>
            <person name="Amirebrahimi M."/>
            <person name="Yan J."/>
            <person name="Adam C."/>
            <person name="Keymanesh K."/>
            <person name="Ng V."/>
            <person name="Louie K."/>
            <person name="Northen T."/>
            <person name="Drula E."/>
            <person name="Henrissat B."/>
            <person name="Hsieh H.M."/>
            <person name="Youens-Clark K."/>
            <person name="Lutzoni F."/>
            <person name="Miadlikowska J."/>
            <person name="Eastwood D.C."/>
            <person name="Hamelin R.C."/>
            <person name="Grigoriev I.V."/>
            <person name="U'Ren J.M."/>
        </authorList>
    </citation>
    <scope>NUCLEOTIDE SEQUENCE [LARGE SCALE GENOMIC DNA]</scope>
    <source>
        <strain evidence="1 2">ER1909</strain>
    </source>
</reference>
<evidence type="ECO:0000313" key="2">
    <source>
        <dbReference type="Proteomes" id="UP001497680"/>
    </source>
</evidence>
<dbReference type="EMBL" id="MU394295">
    <property type="protein sequence ID" value="KAI6089556.1"/>
    <property type="molecule type" value="Genomic_DNA"/>
</dbReference>
<name>A0ACC0DAJ1_9PEZI</name>
<evidence type="ECO:0000313" key="1">
    <source>
        <dbReference type="EMBL" id="KAI6089556.1"/>
    </source>
</evidence>
<organism evidence="1 2">
    <name type="scientific">Hypoxylon rubiginosum</name>
    <dbReference type="NCBI Taxonomy" id="110542"/>
    <lineage>
        <taxon>Eukaryota</taxon>
        <taxon>Fungi</taxon>
        <taxon>Dikarya</taxon>
        <taxon>Ascomycota</taxon>
        <taxon>Pezizomycotina</taxon>
        <taxon>Sordariomycetes</taxon>
        <taxon>Xylariomycetidae</taxon>
        <taxon>Xylariales</taxon>
        <taxon>Hypoxylaceae</taxon>
        <taxon>Hypoxylon</taxon>
    </lineage>
</organism>
<gene>
    <name evidence="1" type="ORF">F4821DRAFT_231301</name>
</gene>
<protein>
    <submittedName>
        <fullName evidence="1">Uncharacterized protein</fullName>
    </submittedName>
</protein>
<sequence>MSIPGTAGQTLLLAVSSILHVALLIKRAKRTVSIHDCSTSMPPPPVAHPSKLGGPSGIRPRLINCPVRSSEYPT</sequence>
<proteinExistence type="predicted"/>
<accession>A0ACC0DAJ1</accession>
<keyword evidence="2" id="KW-1185">Reference proteome</keyword>